<dbReference type="InterPro" id="IPR001789">
    <property type="entry name" value="Sig_transdc_resp-reg_receiver"/>
</dbReference>
<dbReference type="Gene3D" id="3.40.50.2300">
    <property type="match status" value="1"/>
</dbReference>
<dbReference type="GO" id="GO:0000160">
    <property type="term" value="P:phosphorelay signal transduction system"/>
    <property type="evidence" value="ECO:0007669"/>
    <property type="project" value="InterPro"/>
</dbReference>
<name>A0A1W6LA22_9BURK</name>
<evidence type="ECO:0000313" key="2">
    <source>
        <dbReference type="EMBL" id="ARN21054.1"/>
    </source>
</evidence>
<dbReference type="KEGG" id="rgu:A4W93_14775"/>
<proteinExistence type="predicted"/>
<dbReference type="Proteomes" id="UP000193427">
    <property type="component" value="Chromosome"/>
</dbReference>
<comment type="caution">
    <text evidence="1">Lacks conserved residue(s) required for the propagation of feature annotation.</text>
</comment>
<evidence type="ECO:0000256" key="1">
    <source>
        <dbReference type="PROSITE-ProRule" id="PRU00169"/>
    </source>
</evidence>
<protein>
    <submittedName>
        <fullName evidence="2">Uncharacterized protein</fullName>
    </submittedName>
</protein>
<gene>
    <name evidence="2" type="ORF">A4W93_14775</name>
</gene>
<dbReference type="STRING" id="946333.A4W93_14775"/>
<dbReference type="RefSeq" id="WP_085751334.1">
    <property type="nucleotide sequence ID" value="NZ_CP015118.1"/>
</dbReference>
<dbReference type="PROSITE" id="PS50110">
    <property type="entry name" value="RESPONSE_REGULATORY"/>
    <property type="match status" value="1"/>
</dbReference>
<organism evidence="2 3">
    <name type="scientific">Piscinibacter gummiphilus</name>
    <dbReference type="NCBI Taxonomy" id="946333"/>
    <lineage>
        <taxon>Bacteria</taxon>
        <taxon>Pseudomonadati</taxon>
        <taxon>Pseudomonadota</taxon>
        <taxon>Betaproteobacteria</taxon>
        <taxon>Burkholderiales</taxon>
        <taxon>Sphaerotilaceae</taxon>
        <taxon>Piscinibacter</taxon>
    </lineage>
</organism>
<evidence type="ECO:0000313" key="3">
    <source>
        <dbReference type="Proteomes" id="UP000193427"/>
    </source>
</evidence>
<sequence>MRHDTLPGLLLLEPYFVLRHTVAAVARELRIADIVEATSLDSATQMLEHRSFDACLVSVGDDRQELALIQRLRDGVLACPPETPIAVTAATVDAGLVLALKEMHVSRIVLKPFKVKVMLETLTKIVADTAKVA</sequence>
<dbReference type="SUPFAM" id="SSF52172">
    <property type="entry name" value="CheY-like"/>
    <property type="match status" value="1"/>
</dbReference>
<dbReference type="EMBL" id="CP015118">
    <property type="protein sequence ID" value="ARN21054.1"/>
    <property type="molecule type" value="Genomic_DNA"/>
</dbReference>
<reference evidence="2 3" key="1">
    <citation type="submission" date="2016-04" db="EMBL/GenBank/DDBJ databases">
        <title>Complete genome sequence of natural rubber-degrading, novel Gram-negative bacterium, Rhizobacter gummiphilus strain NS21.</title>
        <authorList>
            <person name="Tabata M."/>
            <person name="Kasai D."/>
            <person name="Fukuda M."/>
        </authorList>
    </citation>
    <scope>NUCLEOTIDE SEQUENCE [LARGE SCALE GENOMIC DNA]</scope>
    <source>
        <strain evidence="2 3">NS21</strain>
    </source>
</reference>
<dbReference type="InterPro" id="IPR011006">
    <property type="entry name" value="CheY-like_superfamily"/>
</dbReference>
<accession>A0A1W6LA22</accession>
<keyword evidence="3" id="KW-1185">Reference proteome</keyword>
<dbReference type="AlphaFoldDB" id="A0A1W6LA22"/>